<reference evidence="2" key="1">
    <citation type="submission" date="2018-06" db="EMBL/GenBank/DDBJ databases">
        <title>Description of a new Polynucleobacter species.</title>
        <authorList>
            <person name="Hahn M.W."/>
        </authorList>
    </citation>
    <scope>NUCLEOTIDE SEQUENCE [LARGE SCALE GENOMIC DNA]</scope>
    <source>
        <strain evidence="2">MG-25-Pas1-D2</strain>
    </source>
</reference>
<name>A0A2Z4JSZ9_9BURK</name>
<dbReference type="PANTHER" id="PTHR36922">
    <property type="entry name" value="BLL2446 PROTEIN"/>
    <property type="match status" value="1"/>
</dbReference>
<dbReference type="AlphaFoldDB" id="A0A2Z4JSZ9"/>
<dbReference type="InterPro" id="IPR034660">
    <property type="entry name" value="DinB/YfiT-like"/>
</dbReference>
<dbReference type="RefSeq" id="WP_112203734.1">
    <property type="nucleotide sequence ID" value="NZ_CBCSBS010000001.1"/>
</dbReference>
<dbReference type="Proteomes" id="UP000248592">
    <property type="component" value="Chromosome"/>
</dbReference>
<evidence type="ECO:0000313" key="1">
    <source>
        <dbReference type="EMBL" id="AWW49917.1"/>
    </source>
</evidence>
<accession>A0A2Z4JSZ9</accession>
<dbReference type="Gene3D" id="1.20.120.450">
    <property type="entry name" value="dinb family like domain"/>
    <property type="match status" value="1"/>
</dbReference>
<dbReference type="PANTHER" id="PTHR36922:SF1">
    <property type="entry name" value="DUF1993 DOMAIN-CONTAINING PROTEIN"/>
    <property type="match status" value="1"/>
</dbReference>
<organism evidence="1 2">
    <name type="scientific">Polynucleobacter paneuropaeus</name>
    <dbReference type="NCBI Taxonomy" id="2527775"/>
    <lineage>
        <taxon>Bacteria</taxon>
        <taxon>Pseudomonadati</taxon>
        <taxon>Pseudomonadota</taxon>
        <taxon>Betaproteobacteria</taxon>
        <taxon>Burkholderiales</taxon>
        <taxon>Burkholderiaceae</taxon>
        <taxon>Polynucleobacter</taxon>
    </lineage>
</organism>
<proteinExistence type="predicted"/>
<protein>
    <submittedName>
        <fullName evidence="1">DUF1993 domain-containing protein</fullName>
    </submittedName>
</protein>
<evidence type="ECO:0000313" key="2">
    <source>
        <dbReference type="Proteomes" id="UP000248592"/>
    </source>
</evidence>
<dbReference type="SUPFAM" id="SSF109854">
    <property type="entry name" value="DinB/YfiT-like putative metalloenzymes"/>
    <property type="match status" value="1"/>
</dbReference>
<dbReference type="EMBL" id="CP030085">
    <property type="protein sequence ID" value="AWW49917.1"/>
    <property type="molecule type" value="Genomic_DNA"/>
</dbReference>
<gene>
    <name evidence="1" type="ORF">Pas1_05730</name>
</gene>
<dbReference type="Pfam" id="PF09351">
    <property type="entry name" value="DUF1993"/>
    <property type="match status" value="1"/>
</dbReference>
<dbReference type="KEGG" id="poh:DPM16_03355"/>
<dbReference type="InterPro" id="IPR018531">
    <property type="entry name" value="DUF1993"/>
</dbReference>
<sequence>MALSMYQASVPQFKKMLTNLSVILKKAEEHATAHKIDPKVFLEARLYPNMFPLTKQIQIACDQPKNGFARLAGIEPPKFEDKEASFAELYERIAKTITFIDTIKPEQIDGSEGKEIKFSILEWNFEFIGDQYLLTWIIPNFYFHITTAYNILRHNGVDIGKSDYLGR</sequence>